<dbReference type="PANTHER" id="PTHR21666">
    <property type="entry name" value="PEPTIDASE-RELATED"/>
    <property type="match status" value="1"/>
</dbReference>
<dbReference type="PANTHER" id="PTHR21666:SF270">
    <property type="entry name" value="MUREIN HYDROLASE ACTIVATOR ENVC"/>
    <property type="match status" value="1"/>
</dbReference>
<dbReference type="Pfam" id="PF01551">
    <property type="entry name" value="Peptidase_M23"/>
    <property type="match status" value="1"/>
</dbReference>
<accession>A0A354YTH5</accession>
<dbReference type="InterPro" id="IPR011055">
    <property type="entry name" value="Dup_hybrid_motif"/>
</dbReference>
<evidence type="ECO:0000313" key="3">
    <source>
        <dbReference type="Proteomes" id="UP000263273"/>
    </source>
</evidence>
<dbReference type="EMBL" id="DNZF01000023">
    <property type="protein sequence ID" value="HBK52494.1"/>
    <property type="molecule type" value="Genomic_DNA"/>
</dbReference>
<sequence>MMVRSFKLRMLLVIFLVAAAGLAMQSGESSRRIAEPVIRFMLKDYGVEQKIASFIDNLRDQGRLDLVPARSNSTLTLPCEYIAVKKNYGWHWNSKTHKQEFSPGIYLEVNRNTAVNPILDGRVIEISSNKEGRQVLLEHNENFYSLYGGLDEVFVEEGKEVAADSLIGKTGKTLYFEIRNQDGPQDPTPLFE</sequence>
<dbReference type="RefSeq" id="WP_082736137.1">
    <property type="nucleotide sequence ID" value="NZ_DCDX01000163.1"/>
</dbReference>
<evidence type="ECO:0000313" key="2">
    <source>
        <dbReference type="EMBL" id="HBK52494.1"/>
    </source>
</evidence>
<dbReference type="Proteomes" id="UP000263273">
    <property type="component" value="Unassembled WGS sequence"/>
</dbReference>
<dbReference type="Gene3D" id="2.70.70.10">
    <property type="entry name" value="Glucose Permease (Domain IIA)"/>
    <property type="match status" value="1"/>
</dbReference>
<comment type="caution">
    <text evidence="2">The sequence shown here is derived from an EMBL/GenBank/DDBJ whole genome shotgun (WGS) entry which is preliminary data.</text>
</comment>
<dbReference type="SUPFAM" id="SSF51261">
    <property type="entry name" value="Duplicated hybrid motif"/>
    <property type="match status" value="1"/>
</dbReference>
<proteinExistence type="predicted"/>
<dbReference type="CDD" id="cd12797">
    <property type="entry name" value="M23_peptidase"/>
    <property type="match status" value="1"/>
</dbReference>
<gene>
    <name evidence="2" type="ORF">DDZ44_00965</name>
</gene>
<dbReference type="STRING" id="378794.GCA_001570625_01923"/>
<protein>
    <submittedName>
        <fullName evidence="2">M23 family peptidase</fullName>
    </submittedName>
</protein>
<evidence type="ECO:0000259" key="1">
    <source>
        <dbReference type="Pfam" id="PF01551"/>
    </source>
</evidence>
<organism evidence="2 3">
    <name type="scientific">Syntrophomonas wolfei</name>
    <dbReference type="NCBI Taxonomy" id="863"/>
    <lineage>
        <taxon>Bacteria</taxon>
        <taxon>Bacillati</taxon>
        <taxon>Bacillota</taxon>
        <taxon>Clostridia</taxon>
        <taxon>Eubacteriales</taxon>
        <taxon>Syntrophomonadaceae</taxon>
        <taxon>Syntrophomonas</taxon>
    </lineage>
</organism>
<dbReference type="GO" id="GO:0004222">
    <property type="term" value="F:metalloendopeptidase activity"/>
    <property type="evidence" value="ECO:0007669"/>
    <property type="project" value="TreeGrafter"/>
</dbReference>
<name>A0A354YTH5_9FIRM</name>
<reference evidence="2 3" key="1">
    <citation type="journal article" date="2018" name="Nat. Biotechnol.">
        <title>A standardized bacterial taxonomy based on genome phylogeny substantially revises the tree of life.</title>
        <authorList>
            <person name="Parks D.H."/>
            <person name="Chuvochina M."/>
            <person name="Waite D.W."/>
            <person name="Rinke C."/>
            <person name="Skarshewski A."/>
            <person name="Chaumeil P.A."/>
            <person name="Hugenholtz P."/>
        </authorList>
    </citation>
    <scope>NUCLEOTIDE SEQUENCE [LARGE SCALE GENOMIC DNA]</scope>
    <source>
        <strain evidence="2">UBA10948</strain>
    </source>
</reference>
<dbReference type="InterPro" id="IPR016047">
    <property type="entry name" value="M23ase_b-sheet_dom"/>
</dbReference>
<dbReference type="AlphaFoldDB" id="A0A354YTH5"/>
<dbReference type="InterPro" id="IPR050570">
    <property type="entry name" value="Cell_wall_metabolism_enzyme"/>
</dbReference>
<feature type="domain" description="M23ase beta-sheet core" evidence="1">
    <location>
        <begin position="101"/>
        <end position="187"/>
    </location>
</feature>